<keyword evidence="1" id="KW-0408">Iron</keyword>
<dbReference type="OrthoDB" id="7916291at2"/>
<protein>
    <recommendedName>
        <fullName evidence="2">Ferrous iron transporter FeoA-like domain-containing protein</fullName>
    </recommendedName>
</protein>
<evidence type="ECO:0000313" key="4">
    <source>
        <dbReference type="Proteomes" id="UP000286806"/>
    </source>
</evidence>
<dbReference type="InterPro" id="IPR007167">
    <property type="entry name" value="Fe-transptr_FeoA-like"/>
</dbReference>
<evidence type="ECO:0000313" key="3">
    <source>
        <dbReference type="EMBL" id="GBL45467.1"/>
    </source>
</evidence>
<comment type="caution">
    <text evidence="3">The sequence shown here is derived from an EMBL/GenBank/DDBJ whole genome shotgun (WGS) entry which is preliminary data.</text>
</comment>
<dbReference type="InterPro" id="IPR008988">
    <property type="entry name" value="Transcriptional_repressor_C"/>
</dbReference>
<keyword evidence="4" id="KW-1185">Reference proteome</keyword>
<dbReference type="Gene3D" id="2.30.30.90">
    <property type="match status" value="1"/>
</dbReference>
<dbReference type="Proteomes" id="UP000286806">
    <property type="component" value="Unassembled WGS sequence"/>
</dbReference>
<dbReference type="GO" id="GO:0046914">
    <property type="term" value="F:transition metal ion binding"/>
    <property type="evidence" value="ECO:0007669"/>
    <property type="project" value="InterPro"/>
</dbReference>
<evidence type="ECO:0000256" key="1">
    <source>
        <dbReference type="ARBA" id="ARBA00023004"/>
    </source>
</evidence>
<dbReference type="InterPro" id="IPR052713">
    <property type="entry name" value="FeoA"/>
</dbReference>
<dbReference type="PANTHER" id="PTHR42954">
    <property type="entry name" value="FE(2+) TRANSPORT PROTEIN A"/>
    <property type="match status" value="1"/>
</dbReference>
<evidence type="ECO:0000259" key="2">
    <source>
        <dbReference type="SMART" id="SM00899"/>
    </source>
</evidence>
<organism evidence="3 4">
    <name type="scientific">Sulfuriferula multivorans</name>
    <dbReference type="NCBI Taxonomy" id="1559896"/>
    <lineage>
        <taxon>Bacteria</taxon>
        <taxon>Pseudomonadati</taxon>
        <taxon>Pseudomonadota</taxon>
        <taxon>Betaproteobacteria</taxon>
        <taxon>Nitrosomonadales</taxon>
        <taxon>Sulfuricellaceae</taxon>
        <taxon>Sulfuriferula</taxon>
    </lineage>
</organism>
<dbReference type="AlphaFoldDB" id="A0A401JD08"/>
<dbReference type="SUPFAM" id="SSF50037">
    <property type="entry name" value="C-terminal domain of transcriptional repressors"/>
    <property type="match status" value="1"/>
</dbReference>
<dbReference type="InterPro" id="IPR038157">
    <property type="entry name" value="FeoA_core_dom"/>
</dbReference>
<proteinExistence type="predicted"/>
<feature type="domain" description="Ferrous iron transporter FeoA-like" evidence="2">
    <location>
        <begin position="3"/>
        <end position="75"/>
    </location>
</feature>
<dbReference type="PANTHER" id="PTHR42954:SF2">
    <property type="entry name" value="FE(2+) TRANSPORT PROTEIN A"/>
    <property type="match status" value="1"/>
</dbReference>
<sequence>MHTSLDHLFPNQSGTIETIDAGPELGRRMAALGLRPGRRIEVVRTAPLKGPMQIRIGHTELMIRRIDAAKICVNLVA</sequence>
<dbReference type="Pfam" id="PF04023">
    <property type="entry name" value="FeoA"/>
    <property type="match status" value="1"/>
</dbReference>
<dbReference type="SMART" id="SM00899">
    <property type="entry name" value="FeoA"/>
    <property type="match status" value="1"/>
</dbReference>
<gene>
    <name evidence="3" type="ORF">SFMTTN_1276</name>
</gene>
<dbReference type="RefSeq" id="WP_124704292.1">
    <property type="nucleotide sequence ID" value="NZ_BGOW01000011.1"/>
</dbReference>
<name>A0A401JD08_9PROT</name>
<reference evidence="3 4" key="1">
    <citation type="journal article" date="2019" name="Front. Microbiol.">
        <title>Genomes of Neutrophilic Sulfur-Oxidizing Chemolithoautotrophs Representing 9 Proteobacterial Species From 8 Genera.</title>
        <authorList>
            <person name="Watanabe T."/>
            <person name="Kojima H."/>
            <person name="Umezawa K."/>
            <person name="Hori C."/>
            <person name="Takasuka T.E."/>
            <person name="Kato Y."/>
            <person name="Fukui M."/>
        </authorList>
    </citation>
    <scope>NUCLEOTIDE SEQUENCE [LARGE SCALE GENOMIC DNA]</scope>
    <source>
        <strain evidence="3 4">TTN</strain>
    </source>
</reference>
<accession>A0A401JD08</accession>
<dbReference type="EMBL" id="BGOW01000011">
    <property type="protein sequence ID" value="GBL45467.1"/>
    <property type="molecule type" value="Genomic_DNA"/>
</dbReference>